<protein>
    <submittedName>
        <fullName evidence="1">Uncharacterized protein</fullName>
    </submittedName>
</protein>
<dbReference type="EMBL" id="CP069032">
    <property type="protein sequence ID" value="QRC99786.1"/>
    <property type="molecule type" value="Genomic_DNA"/>
</dbReference>
<accession>A0A7U2F781</accession>
<evidence type="ECO:0000313" key="2">
    <source>
        <dbReference type="Proteomes" id="UP000663193"/>
    </source>
</evidence>
<gene>
    <name evidence="1" type="ORF">JI435_304850</name>
</gene>
<evidence type="ECO:0000313" key="1">
    <source>
        <dbReference type="EMBL" id="QRC99786.1"/>
    </source>
</evidence>
<name>A0A7U2F781_PHANO</name>
<dbReference type="VEuPathDB" id="FungiDB:JI435_304850"/>
<keyword evidence="2" id="KW-1185">Reference proteome</keyword>
<proteinExistence type="predicted"/>
<dbReference type="AlphaFoldDB" id="A0A7U2F781"/>
<sequence>MRETIATRCPKDVLYDSDEDLEYDPPTQSISGRNIDPAKLKILLRTKFGAGSFEIQIIQNTYCINAPRKLSNRDVEEGQCLEHTCAQGHVSQQAMEKPLCEKTHQKLCRRRPFKHEERRGNSPSLIGRSEEFNVFV</sequence>
<dbReference type="Proteomes" id="UP000663193">
    <property type="component" value="Chromosome 10"/>
</dbReference>
<dbReference type="OrthoDB" id="3761882at2759"/>
<organism evidence="1 2">
    <name type="scientific">Phaeosphaeria nodorum (strain SN15 / ATCC MYA-4574 / FGSC 10173)</name>
    <name type="common">Glume blotch fungus</name>
    <name type="synonym">Parastagonospora nodorum</name>
    <dbReference type="NCBI Taxonomy" id="321614"/>
    <lineage>
        <taxon>Eukaryota</taxon>
        <taxon>Fungi</taxon>
        <taxon>Dikarya</taxon>
        <taxon>Ascomycota</taxon>
        <taxon>Pezizomycotina</taxon>
        <taxon>Dothideomycetes</taxon>
        <taxon>Pleosporomycetidae</taxon>
        <taxon>Pleosporales</taxon>
        <taxon>Pleosporineae</taxon>
        <taxon>Phaeosphaeriaceae</taxon>
        <taxon>Parastagonospora</taxon>
    </lineage>
</organism>
<reference evidence="2" key="1">
    <citation type="journal article" date="2021" name="BMC Genomics">
        <title>Chromosome-level genome assembly and manually-curated proteome of model necrotroph Parastagonospora nodorum Sn15 reveals a genome-wide trove of candidate effector homologs, and redundancy of virulence-related functions within an accessory chromosome.</title>
        <authorList>
            <person name="Bertazzoni S."/>
            <person name="Jones D.A.B."/>
            <person name="Phan H.T."/>
            <person name="Tan K.-C."/>
            <person name="Hane J.K."/>
        </authorList>
    </citation>
    <scope>NUCLEOTIDE SEQUENCE [LARGE SCALE GENOMIC DNA]</scope>
    <source>
        <strain evidence="2">SN15 / ATCC MYA-4574 / FGSC 10173)</strain>
    </source>
</reference>